<proteinExistence type="inferred from homology"/>
<evidence type="ECO:0000256" key="9">
    <source>
        <dbReference type="ARBA" id="ARBA00029821"/>
    </source>
</evidence>
<dbReference type="InterPro" id="IPR029063">
    <property type="entry name" value="SAM-dependent_MTases_sf"/>
</dbReference>
<comment type="miscellaneous">
    <text evidence="11">In contrast to other lysine histone methyltransferases, it does not contain a SET domain, suggesting the existence of another mechanism for methylation of lysine residues of histones.</text>
</comment>
<dbReference type="GO" id="GO:0000077">
    <property type="term" value="P:DNA damage checkpoint signaling"/>
    <property type="evidence" value="ECO:0007669"/>
    <property type="project" value="TreeGrafter"/>
</dbReference>
<dbReference type="GO" id="GO:0032259">
    <property type="term" value="P:methylation"/>
    <property type="evidence" value="ECO:0007669"/>
    <property type="project" value="UniProtKB-KW"/>
</dbReference>
<dbReference type="InterPro" id="IPR030445">
    <property type="entry name" value="H3-K79_meTrfase"/>
</dbReference>
<comment type="catalytic activity">
    <reaction evidence="10 11">
        <text>L-lysyl(79)-[histone H3] + 3 S-adenosyl-L-methionine = N(6),N(6),N(6)-trimethyl-L-lysyl(79)-[histone H3] + 3 S-adenosyl-L-homocysteine + 3 H(+)</text>
        <dbReference type="Rhea" id="RHEA:60328"/>
        <dbReference type="Rhea" id="RHEA-COMP:15549"/>
        <dbReference type="Rhea" id="RHEA-COMP:15552"/>
        <dbReference type="ChEBI" id="CHEBI:15378"/>
        <dbReference type="ChEBI" id="CHEBI:29969"/>
        <dbReference type="ChEBI" id="CHEBI:57856"/>
        <dbReference type="ChEBI" id="CHEBI:59789"/>
        <dbReference type="ChEBI" id="CHEBI:61961"/>
        <dbReference type="EC" id="2.1.1.360"/>
    </reaction>
</comment>
<dbReference type="OrthoDB" id="5868134at2759"/>
<evidence type="ECO:0000256" key="2">
    <source>
        <dbReference type="ARBA" id="ARBA00012190"/>
    </source>
</evidence>
<name>A0A183ET35_9BILA</name>
<accession>A0A183ET35</accession>
<dbReference type="FunFam" id="3.40.50.150:FF:000033">
    <property type="entry name" value="Histone-lysine N-methyltransferase, H3 lysine-79 specific"/>
    <property type="match status" value="1"/>
</dbReference>
<comment type="function">
    <text evidence="11">Histone methyltransferase that specifically trimethylates histone H3 to form H3K79me3. This methylation is required for telomere silencing and for the pachytene checkpoint during the meiotic cell cycle by allowing the recruitment of RAD9 to double strand breaks. Nucleosomes are preferred as substrate compared to free histone.</text>
</comment>
<evidence type="ECO:0000256" key="8">
    <source>
        <dbReference type="ARBA" id="ARBA00023242"/>
    </source>
</evidence>
<keyword evidence="6 11" id="KW-0949">S-adenosyl-L-methionine</keyword>
<dbReference type="WBParaSite" id="GPUH_0002415601-mRNA-1">
    <property type="protein sequence ID" value="GPUH_0002415601-mRNA-1"/>
    <property type="gene ID" value="GPUH_0002415601"/>
</dbReference>
<dbReference type="GO" id="GO:0035097">
    <property type="term" value="C:histone methyltransferase complex"/>
    <property type="evidence" value="ECO:0007669"/>
    <property type="project" value="UniProtKB-ARBA"/>
</dbReference>
<evidence type="ECO:0000313" key="13">
    <source>
        <dbReference type="EMBL" id="VDN42428.1"/>
    </source>
</evidence>
<dbReference type="PANTHER" id="PTHR21451">
    <property type="entry name" value="HISTONE H3 METHYLTRANSFERASE"/>
    <property type="match status" value="1"/>
</dbReference>
<comment type="subcellular location">
    <subcellularLocation>
        <location evidence="1 11">Nucleus</location>
    </subcellularLocation>
</comment>
<keyword evidence="7 11" id="KW-0156">Chromatin regulator</keyword>
<dbReference type="GO" id="GO:0006281">
    <property type="term" value="P:DNA repair"/>
    <property type="evidence" value="ECO:0007669"/>
    <property type="project" value="TreeGrafter"/>
</dbReference>
<dbReference type="SUPFAM" id="SSF53335">
    <property type="entry name" value="S-adenosyl-L-methionine-dependent methyltransferases"/>
    <property type="match status" value="1"/>
</dbReference>
<evidence type="ECO:0000256" key="1">
    <source>
        <dbReference type="ARBA" id="ARBA00004123"/>
    </source>
</evidence>
<organism evidence="15">
    <name type="scientific">Gongylonema pulchrum</name>
    <dbReference type="NCBI Taxonomy" id="637853"/>
    <lineage>
        <taxon>Eukaryota</taxon>
        <taxon>Metazoa</taxon>
        <taxon>Ecdysozoa</taxon>
        <taxon>Nematoda</taxon>
        <taxon>Chromadorea</taxon>
        <taxon>Rhabditida</taxon>
        <taxon>Spirurina</taxon>
        <taxon>Spiruromorpha</taxon>
        <taxon>Spiruroidea</taxon>
        <taxon>Gongylonematidae</taxon>
        <taxon>Gongylonema</taxon>
    </lineage>
</organism>
<protein>
    <recommendedName>
        <fullName evidence="3 11">Histone-lysine N-methyltransferase, H3 lysine-79 specific</fullName>
        <ecNumber evidence="2 11">2.1.1.360</ecNumber>
    </recommendedName>
    <alternativeName>
        <fullName evidence="9 11">Histone H3-K79 methyltransferase</fullName>
    </alternativeName>
</protein>
<evidence type="ECO:0000256" key="4">
    <source>
        <dbReference type="ARBA" id="ARBA00022603"/>
    </source>
</evidence>
<keyword evidence="5 11" id="KW-0808">Transferase</keyword>
<sequence>MQLIIQEIVPKDRDVFVDLGSGVGQLVIHMAGGSKVRKAIGVEIASLPNHYAQNLSIEWMKWYGKKFRPFELHKGDFLDEKFRDLITKEATIILINNYAFTADLETRIKRYVSFLVGV</sequence>
<dbReference type="InterPro" id="IPR025789">
    <property type="entry name" value="DOT1_dom"/>
</dbReference>
<reference evidence="13 14" key="2">
    <citation type="submission" date="2018-11" db="EMBL/GenBank/DDBJ databases">
        <authorList>
            <consortium name="Pathogen Informatics"/>
        </authorList>
    </citation>
    <scope>NUCLEOTIDE SEQUENCE [LARGE SCALE GENOMIC DNA]</scope>
</reference>
<keyword evidence="8 11" id="KW-0539">Nucleus</keyword>
<dbReference type="Gene3D" id="3.40.50.150">
    <property type="entry name" value="Vaccinia Virus protein VP39"/>
    <property type="match status" value="1"/>
</dbReference>
<evidence type="ECO:0000313" key="14">
    <source>
        <dbReference type="Proteomes" id="UP000271098"/>
    </source>
</evidence>
<dbReference type="PROSITE" id="PS51569">
    <property type="entry name" value="DOT1"/>
    <property type="match status" value="1"/>
</dbReference>
<evidence type="ECO:0000256" key="5">
    <source>
        <dbReference type="ARBA" id="ARBA00022679"/>
    </source>
</evidence>
<dbReference type="EC" id="2.1.1.360" evidence="2 11"/>
<evidence type="ECO:0000256" key="11">
    <source>
        <dbReference type="RuleBase" id="RU271113"/>
    </source>
</evidence>
<dbReference type="AlphaFoldDB" id="A0A183ET35"/>
<evidence type="ECO:0000259" key="12">
    <source>
        <dbReference type="PROSITE" id="PS51569"/>
    </source>
</evidence>
<evidence type="ECO:0000256" key="3">
    <source>
        <dbReference type="ARBA" id="ARBA00020987"/>
    </source>
</evidence>
<dbReference type="Proteomes" id="UP000271098">
    <property type="component" value="Unassembled WGS sequence"/>
</dbReference>
<reference evidence="15" key="1">
    <citation type="submission" date="2016-06" db="UniProtKB">
        <authorList>
            <consortium name="WormBaseParasite"/>
        </authorList>
    </citation>
    <scope>IDENTIFICATION</scope>
</reference>
<dbReference type="EMBL" id="UYRT01100163">
    <property type="protein sequence ID" value="VDN42428.1"/>
    <property type="molecule type" value="Genomic_DNA"/>
</dbReference>
<feature type="domain" description="DOT1" evidence="12">
    <location>
        <begin position="1"/>
        <end position="118"/>
    </location>
</feature>
<evidence type="ECO:0000256" key="6">
    <source>
        <dbReference type="ARBA" id="ARBA00022691"/>
    </source>
</evidence>
<comment type="similarity">
    <text evidence="11">Belongs to the class I-like SAM-binding methyltransferase superfamily. DOT1 family.</text>
</comment>
<dbReference type="PANTHER" id="PTHR21451:SF0">
    <property type="entry name" value="HISTONE-LYSINE N-METHYLTRANSFERASE, H3 LYSINE-79 SPECIFIC"/>
    <property type="match status" value="1"/>
</dbReference>
<keyword evidence="14" id="KW-1185">Reference proteome</keyword>
<evidence type="ECO:0000256" key="10">
    <source>
        <dbReference type="ARBA" id="ARBA00047770"/>
    </source>
</evidence>
<dbReference type="Pfam" id="PF08123">
    <property type="entry name" value="DOT1"/>
    <property type="match status" value="1"/>
</dbReference>
<dbReference type="GO" id="GO:0140956">
    <property type="term" value="F:histone H3K79 trimethyltransferase activity"/>
    <property type="evidence" value="ECO:0007669"/>
    <property type="project" value="UniProtKB-EC"/>
</dbReference>
<keyword evidence="4 11" id="KW-0489">Methyltransferase</keyword>
<evidence type="ECO:0000313" key="15">
    <source>
        <dbReference type="WBParaSite" id="GPUH_0002415601-mRNA-1"/>
    </source>
</evidence>
<gene>
    <name evidence="13" type="ORF">GPUH_LOCUS24127</name>
</gene>
<evidence type="ECO:0000256" key="7">
    <source>
        <dbReference type="ARBA" id="ARBA00022853"/>
    </source>
</evidence>